<evidence type="ECO:0000313" key="4">
    <source>
        <dbReference type="Proteomes" id="UP000017052"/>
    </source>
</evidence>
<dbReference type="EMBL" id="ACVN02000220">
    <property type="protein sequence ID" value="ERK54215.1"/>
    <property type="molecule type" value="Genomic_DNA"/>
</dbReference>
<gene>
    <name evidence="3" type="ORF">HMPREF0682_2094</name>
</gene>
<accession>U2PUN2</accession>
<sequence length="121" mass="12547">MTNSPVPRGQLENDRSRLNDLLGRAYAGGQLDLADYHALQDELFSAGTRAELARVGERLPAQYRFGDPAGAANGVDLAPGQINEPAARPGSASLARVSLGVALGLCAAVLAVVVLLLTVLL</sequence>
<feature type="domain" description="DUF1707" evidence="2">
    <location>
        <begin position="13"/>
        <end position="57"/>
    </location>
</feature>
<dbReference type="Pfam" id="PF08044">
    <property type="entry name" value="DUF1707"/>
    <property type="match status" value="1"/>
</dbReference>
<reference evidence="3" key="1">
    <citation type="submission" date="2013-08" db="EMBL/GenBank/DDBJ databases">
        <authorList>
            <person name="Durkin A.S."/>
            <person name="Haft D.R."/>
            <person name="McCorrison J."/>
            <person name="Torralba M."/>
            <person name="Gillis M."/>
            <person name="Haft D.H."/>
            <person name="Methe B."/>
            <person name="Sutton G."/>
            <person name="Nelson K.E."/>
        </authorList>
    </citation>
    <scope>NUCLEOTIDE SEQUENCE [LARGE SCALE GENOMIC DNA]</scope>
    <source>
        <strain evidence="3">F0233</strain>
    </source>
</reference>
<keyword evidence="4" id="KW-1185">Reference proteome</keyword>
<dbReference type="RefSeq" id="WP_021797980.1">
    <property type="nucleotide sequence ID" value="NZ_ACVN02000220.1"/>
</dbReference>
<organism evidence="3 4">
    <name type="scientific">Propionibacterium acidifaciens F0233</name>
    <dbReference type="NCBI Taxonomy" id="553198"/>
    <lineage>
        <taxon>Bacteria</taxon>
        <taxon>Bacillati</taxon>
        <taxon>Actinomycetota</taxon>
        <taxon>Actinomycetes</taxon>
        <taxon>Propionibacteriales</taxon>
        <taxon>Propionibacteriaceae</taxon>
        <taxon>Propionibacterium</taxon>
    </lineage>
</organism>
<proteinExistence type="predicted"/>
<feature type="transmembrane region" description="Helical" evidence="1">
    <location>
        <begin position="97"/>
        <end position="120"/>
    </location>
</feature>
<dbReference type="OrthoDB" id="3732521at2"/>
<dbReference type="GeneID" id="95359142"/>
<protein>
    <submittedName>
        <fullName evidence="3">PF08044 domain protein</fullName>
    </submittedName>
</protein>
<evidence type="ECO:0000313" key="3">
    <source>
        <dbReference type="EMBL" id="ERK54215.1"/>
    </source>
</evidence>
<comment type="caution">
    <text evidence="3">The sequence shown here is derived from an EMBL/GenBank/DDBJ whole genome shotgun (WGS) entry which is preliminary data.</text>
</comment>
<dbReference type="Proteomes" id="UP000017052">
    <property type="component" value="Unassembled WGS sequence"/>
</dbReference>
<evidence type="ECO:0000256" key="1">
    <source>
        <dbReference type="SAM" id="Phobius"/>
    </source>
</evidence>
<dbReference type="InterPro" id="IPR012551">
    <property type="entry name" value="DUF1707_SHOCT-like"/>
</dbReference>
<keyword evidence="1" id="KW-1133">Transmembrane helix</keyword>
<dbReference type="AlphaFoldDB" id="U2PUN2"/>
<name>U2PUN2_9ACTN</name>
<evidence type="ECO:0000259" key="2">
    <source>
        <dbReference type="Pfam" id="PF08044"/>
    </source>
</evidence>
<keyword evidence="1" id="KW-0812">Transmembrane</keyword>
<keyword evidence="1" id="KW-0472">Membrane</keyword>